<dbReference type="GO" id="GO:0016491">
    <property type="term" value="F:oxidoreductase activity"/>
    <property type="evidence" value="ECO:0007669"/>
    <property type="project" value="InterPro"/>
</dbReference>
<evidence type="ECO:0000259" key="1">
    <source>
        <dbReference type="Pfam" id="PF03358"/>
    </source>
</evidence>
<dbReference type="GO" id="GO:0005829">
    <property type="term" value="C:cytosol"/>
    <property type="evidence" value="ECO:0007669"/>
    <property type="project" value="TreeGrafter"/>
</dbReference>
<evidence type="ECO:0000313" key="2">
    <source>
        <dbReference type="EMBL" id="MBJ3776641.1"/>
    </source>
</evidence>
<reference evidence="2" key="1">
    <citation type="submission" date="2020-12" db="EMBL/GenBank/DDBJ databases">
        <title>Bacterial taxonomy.</title>
        <authorList>
            <person name="Pan X."/>
        </authorList>
    </citation>
    <scope>NUCLEOTIDE SEQUENCE</scope>
    <source>
        <strain evidence="2">B2012</strain>
    </source>
</reference>
<dbReference type="InterPro" id="IPR005025">
    <property type="entry name" value="FMN_Rdtase-like_dom"/>
</dbReference>
<dbReference type="Gene3D" id="3.40.50.360">
    <property type="match status" value="1"/>
</dbReference>
<dbReference type="PANTHER" id="PTHR30543">
    <property type="entry name" value="CHROMATE REDUCTASE"/>
    <property type="match status" value="1"/>
</dbReference>
<dbReference type="Pfam" id="PF03358">
    <property type="entry name" value="FMN_red"/>
    <property type="match status" value="1"/>
</dbReference>
<dbReference type="PANTHER" id="PTHR30543:SF21">
    <property type="entry name" value="NAD(P)H-DEPENDENT FMN REDUCTASE LOT6"/>
    <property type="match status" value="1"/>
</dbReference>
<keyword evidence="3" id="KW-1185">Reference proteome</keyword>
<dbReference type="EMBL" id="JAEKJA010000010">
    <property type="protein sequence ID" value="MBJ3776641.1"/>
    <property type="molecule type" value="Genomic_DNA"/>
</dbReference>
<dbReference type="Proteomes" id="UP000609531">
    <property type="component" value="Unassembled WGS sequence"/>
</dbReference>
<comment type="caution">
    <text evidence="2">The sequence shown here is derived from an EMBL/GenBank/DDBJ whole genome shotgun (WGS) entry which is preliminary data.</text>
</comment>
<accession>A0A934IKH5</accession>
<dbReference type="RefSeq" id="WP_198882542.1">
    <property type="nucleotide sequence ID" value="NZ_JAEKJA010000010.1"/>
</dbReference>
<dbReference type="GO" id="GO:0010181">
    <property type="term" value="F:FMN binding"/>
    <property type="evidence" value="ECO:0007669"/>
    <property type="project" value="TreeGrafter"/>
</dbReference>
<dbReference type="InterPro" id="IPR050712">
    <property type="entry name" value="NAD(P)H-dep_reductase"/>
</dbReference>
<organism evidence="2 3">
    <name type="scientific">Acuticoccus mangrovi</name>
    <dbReference type="NCBI Taxonomy" id="2796142"/>
    <lineage>
        <taxon>Bacteria</taxon>
        <taxon>Pseudomonadati</taxon>
        <taxon>Pseudomonadota</taxon>
        <taxon>Alphaproteobacteria</taxon>
        <taxon>Hyphomicrobiales</taxon>
        <taxon>Amorphaceae</taxon>
        <taxon>Acuticoccus</taxon>
    </lineage>
</organism>
<sequence length="182" mass="19563">MKTIAVLVGSLRSGSFNLKLAKALEKLAEGRLKFVYPDLGSVPHYNDDLWSDLPASVTALKSAIDESDAVLFVTPEYNRTYSPLLANAIAWASRPYGKSSFMHKPGAVVGTSPGAIGTAAGQVDLRGLLPVLGVIPMGQPEVYLQMKPDLIDDASNVTVPDTEAFLKRWVDAFVAFVDRVAL</sequence>
<dbReference type="AlphaFoldDB" id="A0A934IKH5"/>
<dbReference type="InterPro" id="IPR029039">
    <property type="entry name" value="Flavoprotein-like_sf"/>
</dbReference>
<evidence type="ECO:0000313" key="3">
    <source>
        <dbReference type="Proteomes" id="UP000609531"/>
    </source>
</evidence>
<name>A0A934IKH5_9HYPH</name>
<gene>
    <name evidence="2" type="ORF">JCR33_13125</name>
</gene>
<protein>
    <submittedName>
        <fullName evidence="2">NAD(P)H-dependent oxidoreductase</fullName>
    </submittedName>
</protein>
<dbReference type="SUPFAM" id="SSF52218">
    <property type="entry name" value="Flavoproteins"/>
    <property type="match status" value="1"/>
</dbReference>
<proteinExistence type="predicted"/>
<feature type="domain" description="NADPH-dependent FMN reductase-like" evidence="1">
    <location>
        <begin position="4"/>
        <end position="146"/>
    </location>
</feature>